<protein>
    <submittedName>
        <fullName evidence="1">Uncharacterized protein</fullName>
    </submittedName>
</protein>
<proteinExistence type="predicted"/>
<dbReference type="AlphaFoldDB" id="A0A412SQW2"/>
<reference evidence="1 2" key="1">
    <citation type="submission" date="2018-08" db="EMBL/GenBank/DDBJ databases">
        <title>A genome reference for cultivated species of the human gut microbiota.</title>
        <authorList>
            <person name="Zou Y."/>
            <person name="Xue W."/>
            <person name="Luo G."/>
        </authorList>
    </citation>
    <scope>NUCLEOTIDE SEQUENCE [LARGE SCALE GENOMIC DNA]</scope>
    <source>
        <strain evidence="1 2">AF17-20</strain>
    </source>
</reference>
<comment type="caution">
    <text evidence="1">The sequence shown here is derived from an EMBL/GenBank/DDBJ whole genome shotgun (WGS) entry which is preliminary data.</text>
</comment>
<sequence length="63" mass="7642">MQIHNNILIAECSSYDFKEMVERKKVKSWLKSISAFRYEDKSGNGHVIVETHFHSFQYYFFYL</sequence>
<dbReference type="EMBL" id="QRXV01000006">
    <property type="protein sequence ID" value="RGU39982.1"/>
    <property type="molecule type" value="Genomic_DNA"/>
</dbReference>
<name>A0A412SQW2_BACUN</name>
<evidence type="ECO:0000313" key="1">
    <source>
        <dbReference type="EMBL" id="RGU39982.1"/>
    </source>
</evidence>
<dbReference type="Proteomes" id="UP000284022">
    <property type="component" value="Unassembled WGS sequence"/>
</dbReference>
<evidence type="ECO:0000313" key="2">
    <source>
        <dbReference type="Proteomes" id="UP000284022"/>
    </source>
</evidence>
<gene>
    <name evidence="1" type="ORF">DWW83_07625</name>
</gene>
<accession>A0A412SQW2</accession>
<organism evidence="1 2">
    <name type="scientific">Bacteroides uniformis</name>
    <dbReference type="NCBI Taxonomy" id="820"/>
    <lineage>
        <taxon>Bacteria</taxon>
        <taxon>Pseudomonadati</taxon>
        <taxon>Bacteroidota</taxon>
        <taxon>Bacteroidia</taxon>
        <taxon>Bacteroidales</taxon>
        <taxon>Bacteroidaceae</taxon>
        <taxon>Bacteroides</taxon>
    </lineage>
</organism>